<dbReference type="RefSeq" id="WP_125128497.1">
    <property type="nucleotide sequence ID" value="NZ_CASCYM010000002.1"/>
</dbReference>
<organism evidence="6 7">
    <name type="scientific">Schaedlerella arabinosiphila</name>
    <dbReference type="NCBI Taxonomy" id="2044587"/>
    <lineage>
        <taxon>Bacteria</taxon>
        <taxon>Bacillati</taxon>
        <taxon>Bacillota</taxon>
        <taxon>Clostridia</taxon>
        <taxon>Lachnospirales</taxon>
        <taxon>Lachnospiraceae</taxon>
        <taxon>Schaedlerella</taxon>
    </lineage>
</organism>
<dbReference type="InterPro" id="IPR003439">
    <property type="entry name" value="ABC_transporter-like_ATP-bd"/>
</dbReference>
<dbReference type="PANTHER" id="PTHR43335:SF4">
    <property type="entry name" value="ABC TRANSPORTER, ATP-BINDING PROTEIN"/>
    <property type="match status" value="1"/>
</dbReference>
<dbReference type="GO" id="GO:0005524">
    <property type="term" value="F:ATP binding"/>
    <property type="evidence" value="ECO:0007669"/>
    <property type="project" value="UniProtKB-KW"/>
</dbReference>
<name>A0A426DKE6_9FIRM</name>
<dbReference type="InterPro" id="IPR003593">
    <property type="entry name" value="AAA+_ATPase"/>
</dbReference>
<dbReference type="PANTHER" id="PTHR43335">
    <property type="entry name" value="ABC TRANSPORTER, ATP-BINDING PROTEIN"/>
    <property type="match status" value="1"/>
</dbReference>
<feature type="domain" description="ABC transporter" evidence="5">
    <location>
        <begin position="3"/>
        <end position="214"/>
    </location>
</feature>
<sequence length="214" mass="24010">MYLEVEEINKKIGVDDVLCEISLSMEKGKIYGLQGKNGCGKSMLMRVICGLVLPTSGRIMIDGEELGKELSFPESIGVFIEKPGFLDAYSGFQNLSMLASIKKKIGGREIKQTLKRVGLEDVMHKKYKKYSLGMKQKLGIAAVIMEQPDIVILDEPANALDEKSEQRLWQIVKEEKERGALVIISCHTSEVLEEISDEIFKMDQGQITEHIVCR</sequence>
<accession>A0A426DKE6</accession>
<dbReference type="GO" id="GO:0016887">
    <property type="term" value="F:ATP hydrolysis activity"/>
    <property type="evidence" value="ECO:0007669"/>
    <property type="project" value="InterPro"/>
</dbReference>
<evidence type="ECO:0000259" key="5">
    <source>
        <dbReference type="PROSITE" id="PS50893"/>
    </source>
</evidence>
<reference evidence="6" key="1">
    <citation type="submission" date="2018-10" db="EMBL/GenBank/DDBJ databases">
        <title>Schaedlerella arabinophila gen. nov. sp. nov., isolated from the mouse intestinal tract and comparative analysis with the genome of the closely related altered Schaedler flora strain ASF502.</title>
        <authorList>
            <person name="Miyake S."/>
            <person name="Soh M."/>
            <person name="Seedorf H."/>
        </authorList>
    </citation>
    <scope>NUCLEOTIDE SEQUENCE [LARGE SCALE GENOMIC DNA]</scope>
    <source>
        <strain evidence="6">DSM 106076</strain>
    </source>
</reference>
<evidence type="ECO:0000256" key="4">
    <source>
        <dbReference type="ARBA" id="ARBA00022840"/>
    </source>
</evidence>
<gene>
    <name evidence="6" type="ORF">EBB54_18835</name>
</gene>
<dbReference type="AlphaFoldDB" id="A0A426DKE6"/>
<dbReference type="PROSITE" id="PS50893">
    <property type="entry name" value="ABC_TRANSPORTER_2"/>
    <property type="match status" value="1"/>
</dbReference>
<dbReference type="SUPFAM" id="SSF52540">
    <property type="entry name" value="P-loop containing nucleoside triphosphate hydrolases"/>
    <property type="match status" value="1"/>
</dbReference>
<keyword evidence="3" id="KW-0547">Nucleotide-binding</keyword>
<comment type="caution">
    <text evidence="6">The sequence shown here is derived from an EMBL/GenBank/DDBJ whole genome shotgun (WGS) entry which is preliminary data.</text>
</comment>
<evidence type="ECO:0000313" key="7">
    <source>
        <dbReference type="Proteomes" id="UP000274920"/>
    </source>
</evidence>
<dbReference type="EMBL" id="RHJS01000002">
    <property type="protein sequence ID" value="RRK33166.1"/>
    <property type="molecule type" value="Genomic_DNA"/>
</dbReference>
<evidence type="ECO:0000256" key="3">
    <source>
        <dbReference type="ARBA" id="ARBA00022741"/>
    </source>
</evidence>
<proteinExistence type="inferred from homology"/>
<comment type="similarity">
    <text evidence="1">Belongs to the ABC transporter superfamily.</text>
</comment>
<protein>
    <submittedName>
        <fullName evidence="6">ABC transporter ATP-binding protein</fullName>
    </submittedName>
</protein>
<dbReference type="SMART" id="SM00382">
    <property type="entry name" value="AAA"/>
    <property type="match status" value="1"/>
</dbReference>
<evidence type="ECO:0000256" key="1">
    <source>
        <dbReference type="ARBA" id="ARBA00005417"/>
    </source>
</evidence>
<dbReference type="Pfam" id="PF00005">
    <property type="entry name" value="ABC_tran"/>
    <property type="match status" value="1"/>
</dbReference>
<dbReference type="Proteomes" id="UP000274920">
    <property type="component" value="Unassembled WGS sequence"/>
</dbReference>
<keyword evidence="2" id="KW-0813">Transport</keyword>
<dbReference type="InterPro" id="IPR027417">
    <property type="entry name" value="P-loop_NTPase"/>
</dbReference>
<dbReference type="InterPro" id="IPR017871">
    <property type="entry name" value="ABC_transporter-like_CS"/>
</dbReference>
<keyword evidence="7" id="KW-1185">Reference proteome</keyword>
<evidence type="ECO:0000313" key="6">
    <source>
        <dbReference type="EMBL" id="RRK33166.1"/>
    </source>
</evidence>
<evidence type="ECO:0000256" key="2">
    <source>
        <dbReference type="ARBA" id="ARBA00022448"/>
    </source>
</evidence>
<keyword evidence="4 6" id="KW-0067">ATP-binding</keyword>
<dbReference type="PROSITE" id="PS00211">
    <property type="entry name" value="ABC_TRANSPORTER_1"/>
    <property type="match status" value="1"/>
</dbReference>
<dbReference type="Gene3D" id="3.40.50.300">
    <property type="entry name" value="P-loop containing nucleotide triphosphate hydrolases"/>
    <property type="match status" value="1"/>
</dbReference>